<dbReference type="Gene3D" id="1.10.10.10">
    <property type="entry name" value="Winged helix-like DNA-binding domain superfamily/Winged helix DNA-binding domain"/>
    <property type="match status" value="1"/>
</dbReference>
<reference evidence="3 4" key="1">
    <citation type="submission" date="2018-07" db="EMBL/GenBank/DDBJ databases">
        <title>A draft genome of a endophytic bacteria, a new species of Pedobacter.</title>
        <authorList>
            <person name="Zhang Z.D."/>
            <person name="Chen Z.J."/>
        </authorList>
    </citation>
    <scope>NUCLEOTIDE SEQUENCE [LARGE SCALE GENOMIC DNA]</scope>
    <source>
        <strain evidence="3 4">RS10</strain>
    </source>
</reference>
<protein>
    <recommendedName>
        <fullName evidence="2">RNA polymerase sigma factor 70 region 4 type 2 domain-containing protein</fullName>
    </recommendedName>
</protein>
<dbReference type="Pfam" id="PF08281">
    <property type="entry name" value="Sigma70_r4_2"/>
    <property type="match status" value="1"/>
</dbReference>
<evidence type="ECO:0000313" key="4">
    <source>
        <dbReference type="Proteomes" id="UP000252081"/>
    </source>
</evidence>
<dbReference type="AlphaFoldDB" id="A0A366KVF9"/>
<dbReference type="RefSeq" id="WP_113949861.1">
    <property type="nucleotide sequence ID" value="NZ_QNQU01000013.1"/>
</dbReference>
<keyword evidence="1" id="KW-1133">Transmembrane helix</keyword>
<dbReference type="InterPro" id="IPR013325">
    <property type="entry name" value="RNA_pol_sigma_r2"/>
</dbReference>
<dbReference type="Proteomes" id="UP000252081">
    <property type="component" value="Unassembled WGS sequence"/>
</dbReference>
<dbReference type="OrthoDB" id="9150024at2"/>
<keyword evidence="4" id="KW-1185">Reference proteome</keyword>
<dbReference type="SUPFAM" id="SSF88946">
    <property type="entry name" value="Sigma2 domain of RNA polymerase sigma factors"/>
    <property type="match status" value="1"/>
</dbReference>
<dbReference type="GO" id="GO:0016987">
    <property type="term" value="F:sigma factor activity"/>
    <property type="evidence" value="ECO:0007669"/>
    <property type="project" value="InterPro"/>
</dbReference>
<feature type="transmembrane region" description="Helical" evidence="1">
    <location>
        <begin position="186"/>
        <end position="207"/>
    </location>
</feature>
<dbReference type="InterPro" id="IPR036388">
    <property type="entry name" value="WH-like_DNA-bd_sf"/>
</dbReference>
<comment type="caution">
    <text evidence="3">The sequence shown here is derived from an EMBL/GenBank/DDBJ whole genome shotgun (WGS) entry which is preliminary data.</text>
</comment>
<dbReference type="GO" id="GO:0006352">
    <property type="term" value="P:DNA-templated transcription initiation"/>
    <property type="evidence" value="ECO:0007669"/>
    <property type="project" value="InterPro"/>
</dbReference>
<feature type="domain" description="RNA polymerase sigma factor 70 region 4 type 2" evidence="2">
    <location>
        <begin position="127"/>
        <end position="177"/>
    </location>
</feature>
<evidence type="ECO:0000313" key="3">
    <source>
        <dbReference type="EMBL" id="RBQ05510.1"/>
    </source>
</evidence>
<proteinExistence type="predicted"/>
<dbReference type="EMBL" id="QNQU01000013">
    <property type="protein sequence ID" value="RBQ05510.1"/>
    <property type="molecule type" value="Genomic_DNA"/>
</dbReference>
<evidence type="ECO:0000259" key="2">
    <source>
        <dbReference type="Pfam" id="PF08281"/>
    </source>
</evidence>
<dbReference type="InterPro" id="IPR013249">
    <property type="entry name" value="RNA_pol_sigma70_r4_t2"/>
</dbReference>
<dbReference type="GO" id="GO:0003677">
    <property type="term" value="F:DNA binding"/>
    <property type="evidence" value="ECO:0007669"/>
    <property type="project" value="InterPro"/>
</dbReference>
<name>A0A366KVF9_9SPHI</name>
<organism evidence="3 4">
    <name type="scientific">Pedobacter miscanthi</name>
    <dbReference type="NCBI Taxonomy" id="2259170"/>
    <lineage>
        <taxon>Bacteria</taxon>
        <taxon>Pseudomonadati</taxon>
        <taxon>Bacteroidota</taxon>
        <taxon>Sphingobacteriia</taxon>
        <taxon>Sphingobacteriales</taxon>
        <taxon>Sphingobacteriaceae</taxon>
        <taxon>Pedobacter</taxon>
    </lineage>
</organism>
<keyword evidence="1" id="KW-0472">Membrane</keyword>
<evidence type="ECO:0000256" key="1">
    <source>
        <dbReference type="SAM" id="Phobius"/>
    </source>
</evidence>
<sequence length="208" mass="24329">MKKGKDLKTEWEKFILEGNNTSFYDIYAHYHDYFTYIGIKKGANAEKTKDCINDLFLYIYENRENLSHITNHHNYLVTSFLRKLFRREHFSAEESLDLYDLEEMPVYPSVETLHIKQHTSNQVTLTLKNYIDKLSESQSRLIYQKFYLGLSYDDIAASNNITVKTAYNTIYNAVEKLKKMIGEGDLGTLSIAISLLSLLILFFLKIYG</sequence>
<dbReference type="InterPro" id="IPR013324">
    <property type="entry name" value="RNA_pol_sigma_r3/r4-like"/>
</dbReference>
<keyword evidence="1" id="KW-0812">Transmembrane</keyword>
<gene>
    <name evidence="3" type="ORF">DRW42_16110</name>
</gene>
<accession>A0A366KVF9</accession>
<dbReference type="SUPFAM" id="SSF88659">
    <property type="entry name" value="Sigma3 and sigma4 domains of RNA polymerase sigma factors"/>
    <property type="match status" value="1"/>
</dbReference>